<evidence type="ECO:0000313" key="5">
    <source>
        <dbReference type="Proteomes" id="UP000321933"/>
    </source>
</evidence>
<dbReference type="Pfam" id="PF16537">
    <property type="entry name" value="T2SSB"/>
    <property type="match status" value="1"/>
</dbReference>
<dbReference type="OrthoDB" id="5432325at2"/>
<dbReference type="GO" id="GO:0015627">
    <property type="term" value="C:type II protein secretion system complex"/>
    <property type="evidence" value="ECO:0007669"/>
    <property type="project" value="InterPro"/>
</dbReference>
<proteinExistence type="predicted"/>
<evidence type="ECO:0000313" key="4">
    <source>
        <dbReference type="EMBL" id="TXS91518.1"/>
    </source>
</evidence>
<dbReference type="Proteomes" id="UP000321933">
    <property type="component" value="Unassembled WGS sequence"/>
</dbReference>
<keyword evidence="2" id="KW-0812">Transmembrane</keyword>
<evidence type="ECO:0000259" key="3">
    <source>
        <dbReference type="Pfam" id="PF16537"/>
    </source>
</evidence>
<dbReference type="InterPro" id="IPR032389">
    <property type="entry name" value="GspB_C"/>
</dbReference>
<organism evidence="4 5">
    <name type="scientific">Parahaliea aestuarii</name>
    <dbReference type="NCBI Taxonomy" id="1852021"/>
    <lineage>
        <taxon>Bacteria</taxon>
        <taxon>Pseudomonadati</taxon>
        <taxon>Pseudomonadota</taxon>
        <taxon>Gammaproteobacteria</taxon>
        <taxon>Cellvibrionales</taxon>
        <taxon>Halieaceae</taxon>
        <taxon>Parahaliea</taxon>
    </lineage>
</organism>
<keyword evidence="5" id="KW-1185">Reference proteome</keyword>
<evidence type="ECO:0000256" key="2">
    <source>
        <dbReference type="SAM" id="Phobius"/>
    </source>
</evidence>
<accession>A0A5C8ZSL6</accession>
<feature type="region of interest" description="Disordered" evidence="1">
    <location>
        <begin position="93"/>
        <end position="161"/>
    </location>
</feature>
<feature type="domain" description="Type II secretion system protein GspB C-terminal" evidence="3">
    <location>
        <begin position="201"/>
        <end position="259"/>
    </location>
</feature>
<feature type="compositionally biased region" description="Basic and acidic residues" evidence="1">
    <location>
        <begin position="93"/>
        <end position="106"/>
    </location>
</feature>
<dbReference type="EMBL" id="VRYZ01000004">
    <property type="protein sequence ID" value="TXS91518.1"/>
    <property type="molecule type" value="Genomic_DNA"/>
</dbReference>
<feature type="compositionally biased region" description="Low complexity" evidence="1">
    <location>
        <begin position="131"/>
        <end position="151"/>
    </location>
</feature>
<feature type="transmembrane region" description="Helical" evidence="2">
    <location>
        <begin position="41"/>
        <end position="60"/>
    </location>
</feature>
<name>A0A5C8ZSL6_9GAMM</name>
<keyword evidence="2" id="KW-1133">Transmembrane helix</keyword>
<dbReference type="RefSeq" id="WP_148064149.1">
    <property type="nucleotide sequence ID" value="NZ_VRYZ01000004.1"/>
</dbReference>
<protein>
    <recommendedName>
        <fullName evidence="3">Type II secretion system protein GspB C-terminal domain-containing protein</fullName>
    </recommendedName>
</protein>
<dbReference type="AlphaFoldDB" id="A0A5C8ZSL6"/>
<sequence>MSLILDAINRSQRERANPGEVPGVATVHYAEATVAPSAWKVGALGLALVTALAVIAWLLFRPAEQPPLAPVETVAPAPVAPAQVPAKQEAVAAREPEPAAALEREQTPAAKPLSAAQEQAPVSAEVSALYQQPQAEESVAAPASVEAAPAPKEVQAAEPEEQPLDVGALVAQAEAELRSAELAEHPAPFLHNLSQQRKDAIPTLFYSQHDYRGDGASTVTINSKTAASGQSLGKGVTVVEVLPDSVVLSYDGQEFRLKALNSWVNL</sequence>
<evidence type="ECO:0000256" key="1">
    <source>
        <dbReference type="SAM" id="MobiDB-lite"/>
    </source>
</evidence>
<reference evidence="4 5" key="1">
    <citation type="submission" date="2019-08" db="EMBL/GenBank/DDBJ databases">
        <title>Parahaliea maris sp. nov., isolated from the surface seawater.</title>
        <authorList>
            <person name="Liu Y."/>
        </authorList>
    </citation>
    <scope>NUCLEOTIDE SEQUENCE [LARGE SCALE GENOMIC DNA]</scope>
    <source>
        <strain evidence="4 5">S2-26</strain>
    </source>
</reference>
<comment type="caution">
    <text evidence="4">The sequence shown here is derived from an EMBL/GenBank/DDBJ whole genome shotgun (WGS) entry which is preliminary data.</text>
</comment>
<keyword evidence="2" id="KW-0472">Membrane</keyword>
<gene>
    <name evidence="4" type="ORF">FVW59_10115</name>
</gene>